<evidence type="ECO:0000259" key="5">
    <source>
        <dbReference type="PROSITE" id="PS51387"/>
    </source>
</evidence>
<dbReference type="InterPro" id="IPR050416">
    <property type="entry name" value="FAD-linked_Oxidoreductase"/>
</dbReference>
<dbReference type="PANTHER" id="PTHR42973:SF54">
    <property type="entry name" value="FAD-BINDING PCMH-TYPE DOMAIN-CONTAINING PROTEIN"/>
    <property type="match status" value="1"/>
</dbReference>
<keyword evidence="2" id="KW-0285">Flavoprotein</keyword>
<dbReference type="Gene3D" id="3.30.465.10">
    <property type="match status" value="2"/>
</dbReference>
<dbReference type="Gene3D" id="3.40.462.20">
    <property type="match status" value="1"/>
</dbReference>
<protein>
    <submittedName>
        <fullName evidence="6">FAD binding domain</fullName>
    </submittedName>
</protein>
<dbReference type="AlphaFoldDB" id="A0A8H7HIA6"/>
<dbReference type="GO" id="GO:0071949">
    <property type="term" value="F:FAD binding"/>
    <property type="evidence" value="ECO:0007669"/>
    <property type="project" value="InterPro"/>
</dbReference>
<dbReference type="InterPro" id="IPR016169">
    <property type="entry name" value="FAD-bd_PCMH_sub2"/>
</dbReference>
<gene>
    <name evidence="6" type="ORF">RHS04_00070</name>
</gene>
<dbReference type="Pfam" id="PF01565">
    <property type="entry name" value="FAD_binding_4"/>
    <property type="match status" value="1"/>
</dbReference>
<evidence type="ECO:0000256" key="1">
    <source>
        <dbReference type="ARBA" id="ARBA00005466"/>
    </source>
</evidence>
<keyword evidence="3" id="KW-0274">FAD</keyword>
<evidence type="ECO:0000256" key="2">
    <source>
        <dbReference type="ARBA" id="ARBA00022630"/>
    </source>
</evidence>
<evidence type="ECO:0000256" key="3">
    <source>
        <dbReference type="ARBA" id="ARBA00022827"/>
    </source>
</evidence>
<dbReference type="InterPro" id="IPR006094">
    <property type="entry name" value="Oxid_FAD_bind_N"/>
</dbReference>
<dbReference type="PROSITE" id="PS51387">
    <property type="entry name" value="FAD_PCMH"/>
    <property type="match status" value="1"/>
</dbReference>
<name>A0A8H7HIA6_9AGAM</name>
<sequence length="868" mass="95958">MAEPAQQPATSSSHSTAFKIAKSAQDALVETFKYLNEAEIKYGAYSVLRHTRPFVLYQGANTTVPVSVFGPEPLPKDRKPDDSSGWTFGGWLGGSKLPGIDVTPASSESWSRPTTLSSKHQTQIQKDISRLFNPDSSAVPNSRLLETLLVHIPVRSGDGYFRLRITSANGKKTIAESPVFRVGSLTWASAHPQGATPLGLVPELGARSLFLTGQAAAWAGFYAAFPFLKIGQMVPGLGPWSQRMLQWAYSAAGGDMKRQELDERFKVSETFRKANDRLYKEVPFGAAGIRTAADLVADDEAGPGGVAYDRSRELMTRSFALTRGLYALLLAARTYGTAHTCCNKLEIATSEQRVLNPSDADYHVEAQRHWSEKQHPCKASTARLSPACVFVPESSSEVATAVKIFVDNDYQFAIRGGGHAPNPGWASTRSGVLISLSELSNIEISDDSSTGPRKSRERSGTRYCRRAFRIRRIPTRRLPKPEHSRALLGFWGPRREETAEHNITVAGGQVSKVGVSGFLLGGGLSFLMHSQGFSANTVLSYEIVIASGEIAIVTSQSNKDLFKALKGGTSNFGVVTSFTLEAYPINHVYAGFLFYDPGQYDRLFSLLEIYDRKGVEADPKTHMVPTFICNPSKNIDMARFYTFHSDPITTPPPVFKPFFDVPTVQRTVQVKTVKEANDDIIEGFDDGLRYDMQTYSIQADAGLFKQLHEIWHSTTIGLNSTVPGWSSIMLYQPVSNNMIRTSEKKGGNILGLKPANDPLISSYMFTWLRQEHDREVYTEIKKLLSVSRDIAESQNRLERYIYPNYAGSEQKPIESYGPVQVNFLRKVKAEYDPDGIFENLCRGGFKIPSQHSNAQNITPSVQASLFDQ</sequence>
<reference evidence="6" key="1">
    <citation type="submission" date="2020-09" db="EMBL/GenBank/DDBJ databases">
        <title>Comparative genome analyses of four rice-infecting Rhizoctonia solani isolates reveal extensive enrichment of homogalacturonan modification genes.</title>
        <authorList>
            <person name="Lee D.-Y."/>
            <person name="Jeon J."/>
            <person name="Kim K.-T."/>
            <person name="Cheong K."/>
            <person name="Song H."/>
            <person name="Choi G."/>
            <person name="Ko J."/>
            <person name="Opiyo S.O."/>
            <person name="Zuo S."/>
            <person name="Madhav S."/>
            <person name="Lee Y.-H."/>
            <person name="Wang G.-L."/>
        </authorList>
    </citation>
    <scope>NUCLEOTIDE SEQUENCE</scope>
    <source>
        <strain evidence="6">AG1-IA YN-7</strain>
    </source>
</reference>
<comment type="similarity">
    <text evidence="1">Belongs to the oxygen-dependent FAD-linked oxidoreductase family.</text>
</comment>
<keyword evidence="4" id="KW-0560">Oxidoreductase</keyword>
<dbReference type="InterPro" id="IPR016166">
    <property type="entry name" value="FAD-bd_PCMH"/>
</dbReference>
<feature type="domain" description="FAD-binding PCMH-type" evidence="5">
    <location>
        <begin position="382"/>
        <end position="585"/>
    </location>
</feature>
<dbReference type="SUPFAM" id="SSF56176">
    <property type="entry name" value="FAD-binding/transporter-associated domain-like"/>
    <property type="match status" value="2"/>
</dbReference>
<evidence type="ECO:0000313" key="7">
    <source>
        <dbReference type="Proteomes" id="UP000650582"/>
    </source>
</evidence>
<dbReference type="EMBL" id="JACYCC010000010">
    <property type="protein sequence ID" value="KAF8686415.1"/>
    <property type="molecule type" value="Genomic_DNA"/>
</dbReference>
<evidence type="ECO:0000256" key="4">
    <source>
        <dbReference type="ARBA" id="ARBA00023002"/>
    </source>
</evidence>
<dbReference type="InterPro" id="IPR036318">
    <property type="entry name" value="FAD-bd_PCMH-like_sf"/>
</dbReference>
<organism evidence="6 7">
    <name type="scientific">Rhizoctonia solani</name>
    <dbReference type="NCBI Taxonomy" id="456999"/>
    <lineage>
        <taxon>Eukaryota</taxon>
        <taxon>Fungi</taxon>
        <taxon>Dikarya</taxon>
        <taxon>Basidiomycota</taxon>
        <taxon>Agaricomycotina</taxon>
        <taxon>Agaricomycetes</taxon>
        <taxon>Cantharellales</taxon>
        <taxon>Ceratobasidiaceae</taxon>
        <taxon>Rhizoctonia</taxon>
    </lineage>
</organism>
<dbReference type="GO" id="GO:0016491">
    <property type="term" value="F:oxidoreductase activity"/>
    <property type="evidence" value="ECO:0007669"/>
    <property type="project" value="UniProtKB-KW"/>
</dbReference>
<accession>A0A8H7HIA6</accession>
<proteinExistence type="inferred from homology"/>
<comment type="caution">
    <text evidence="6">The sequence shown here is derived from an EMBL/GenBank/DDBJ whole genome shotgun (WGS) entry which is preliminary data.</text>
</comment>
<dbReference type="PANTHER" id="PTHR42973">
    <property type="entry name" value="BINDING OXIDOREDUCTASE, PUTATIVE (AFU_ORTHOLOGUE AFUA_1G17690)-RELATED"/>
    <property type="match status" value="1"/>
</dbReference>
<dbReference type="Proteomes" id="UP000650582">
    <property type="component" value="Unassembled WGS sequence"/>
</dbReference>
<evidence type="ECO:0000313" key="6">
    <source>
        <dbReference type="EMBL" id="KAF8686415.1"/>
    </source>
</evidence>